<gene>
    <name evidence="7" type="ORF">D3871_03475</name>
</gene>
<dbReference type="InterPro" id="IPR000524">
    <property type="entry name" value="Tscrpt_reg_HTH_GntR"/>
</dbReference>
<keyword evidence="4" id="KW-0238">DNA-binding</keyword>
<dbReference type="Gene3D" id="3.40.640.10">
    <property type="entry name" value="Type I PLP-dependent aspartate aminotransferase-like (Major domain)"/>
    <property type="match status" value="1"/>
</dbReference>
<comment type="similarity">
    <text evidence="1">In the C-terminal section; belongs to the class-I pyridoxal-phosphate-dependent aminotransferase family.</text>
</comment>
<dbReference type="Gene3D" id="1.10.10.10">
    <property type="entry name" value="Winged helix-like DNA-binding domain superfamily/Winged helix DNA-binding domain"/>
    <property type="match status" value="1"/>
</dbReference>
<reference evidence="8" key="1">
    <citation type="submission" date="2018-09" db="EMBL/GenBank/DDBJ databases">
        <authorList>
            <person name="Zhu H."/>
        </authorList>
    </citation>
    <scope>NUCLEOTIDE SEQUENCE [LARGE SCALE GENOMIC DNA]</scope>
    <source>
        <strain evidence="8">K1R23-30</strain>
    </source>
</reference>
<dbReference type="InterPro" id="IPR004839">
    <property type="entry name" value="Aminotransferase_I/II_large"/>
</dbReference>
<dbReference type="InterPro" id="IPR036388">
    <property type="entry name" value="WH-like_DNA-bd_sf"/>
</dbReference>
<dbReference type="Proteomes" id="UP000265955">
    <property type="component" value="Unassembled WGS sequence"/>
</dbReference>
<dbReference type="EMBL" id="QYUO01000001">
    <property type="protein sequence ID" value="RJF99919.1"/>
    <property type="molecule type" value="Genomic_DNA"/>
</dbReference>
<keyword evidence="8" id="KW-1185">Reference proteome</keyword>
<dbReference type="GO" id="GO:0003677">
    <property type="term" value="F:DNA binding"/>
    <property type="evidence" value="ECO:0007669"/>
    <property type="project" value="UniProtKB-KW"/>
</dbReference>
<evidence type="ECO:0000313" key="8">
    <source>
        <dbReference type="Proteomes" id="UP000265955"/>
    </source>
</evidence>
<dbReference type="InterPro" id="IPR015424">
    <property type="entry name" value="PyrdxlP-dep_Trfase"/>
</dbReference>
<dbReference type="PANTHER" id="PTHR46577:SF1">
    <property type="entry name" value="HTH-TYPE TRANSCRIPTIONAL REGULATORY PROTEIN GABR"/>
    <property type="match status" value="1"/>
</dbReference>
<dbReference type="OrthoDB" id="9804020at2"/>
<dbReference type="GO" id="GO:0003700">
    <property type="term" value="F:DNA-binding transcription factor activity"/>
    <property type="evidence" value="ECO:0007669"/>
    <property type="project" value="InterPro"/>
</dbReference>
<evidence type="ECO:0000256" key="3">
    <source>
        <dbReference type="ARBA" id="ARBA00023015"/>
    </source>
</evidence>
<dbReference type="AlphaFoldDB" id="A0A3A3GG84"/>
<dbReference type="Pfam" id="PF00155">
    <property type="entry name" value="Aminotran_1_2"/>
    <property type="match status" value="1"/>
</dbReference>
<feature type="domain" description="HTH gntR-type" evidence="6">
    <location>
        <begin position="24"/>
        <end position="92"/>
    </location>
</feature>
<evidence type="ECO:0000259" key="6">
    <source>
        <dbReference type="PROSITE" id="PS50949"/>
    </source>
</evidence>
<dbReference type="PRINTS" id="PR00035">
    <property type="entry name" value="HTHGNTR"/>
</dbReference>
<dbReference type="SUPFAM" id="SSF46785">
    <property type="entry name" value="Winged helix' DNA-binding domain"/>
    <property type="match status" value="1"/>
</dbReference>
<evidence type="ECO:0000256" key="5">
    <source>
        <dbReference type="ARBA" id="ARBA00023163"/>
    </source>
</evidence>
<keyword evidence="7" id="KW-0808">Transferase</keyword>
<dbReference type="SMART" id="SM00345">
    <property type="entry name" value="HTH_GNTR"/>
    <property type="match status" value="1"/>
</dbReference>
<organism evidence="7 8">
    <name type="scientific">Noviherbaspirillum saxi</name>
    <dbReference type="NCBI Taxonomy" id="2320863"/>
    <lineage>
        <taxon>Bacteria</taxon>
        <taxon>Pseudomonadati</taxon>
        <taxon>Pseudomonadota</taxon>
        <taxon>Betaproteobacteria</taxon>
        <taxon>Burkholderiales</taxon>
        <taxon>Oxalobacteraceae</taxon>
        <taxon>Noviherbaspirillum</taxon>
    </lineage>
</organism>
<dbReference type="PANTHER" id="PTHR46577">
    <property type="entry name" value="HTH-TYPE TRANSCRIPTIONAL REGULATORY PROTEIN GABR"/>
    <property type="match status" value="1"/>
</dbReference>
<evidence type="ECO:0000256" key="2">
    <source>
        <dbReference type="ARBA" id="ARBA00022898"/>
    </source>
</evidence>
<evidence type="ECO:0000313" key="7">
    <source>
        <dbReference type="EMBL" id="RJF99919.1"/>
    </source>
</evidence>
<dbReference type="GO" id="GO:0008483">
    <property type="term" value="F:transaminase activity"/>
    <property type="evidence" value="ECO:0007669"/>
    <property type="project" value="UniProtKB-KW"/>
</dbReference>
<dbReference type="CDD" id="cd07377">
    <property type="entry name" value="WHTH_GntR"/>
    <property type="match status" value="1"/>
</dbReference>
<keyword evidence="5" id="KW-0804">Transcription</keyword>
<dbReference type="SUPFAM" id="SSF53383">
    <property type="entry name" value="PLP-dependent transferases"/>
    <property type="match status" value="1"/>
</dbReference>
<protein>
    <submittedName>
        <fullName evidence="7">PLP-dependent aminotransferase family protein</fullName>
    </submittedName>
</protein>
<proteinExistence type="inferred from homology"/>
<sequence>MLTVSRPVAGVLLTLLEQSGDARMALSTRLYRAIRSAILDGTLPSGERLPSTRALAADLALSRSTAETAYAQLEEEGYLVRQTGNGSFVRKGAAPETDGHPLSPSSATGLQAVSLASLSRRGQQIALMGGCIDAREIRAFSAGMPALDSFPAAVWQRLLSRHARHEPLAWMGYGDQQGLPLLREAIAQYLCLSRGVDCDADQVIVLTSSQQALTLVAMMMLDEGDAVWMEDPGYRGAQTAFSGAGATLVPVPVDADGMVIDQALSMNAQARLAYVTPSHQYPLGATLSLSRRLQLIEWACRDNGWIVEDDYDSEFHYDSRPVAAIHGLDRQQRVLYIGTFSKVLFPGARIAYLVVPKPMVNAFVMARSQVDGHTSPLMQAVLADFMREGHFMAHVRRMRELYRARRDIFMEELQRHAENRLLPQASQGGLQTSCLLADQRLSDKRLAGIAADAGIDLPLLSRLYRGTDQRHGFVMGFSALAPGDIRHGMTQLSRILA</sequence>
<evidence type="ECO:0000256" key="1">
    <source>
        <dbReference type="ARBA" id="ARBA00005384"/>
    </source>
</evidence>
<name>A0A3A3GG84_9BURK</name>
<dbReference type="InterPro" id="IPR036390">
    <property type="entry name" value="WH_DNA-bd_sf"/>
</dbReference>
<dbReference type="CDD" id="cd00609">
    <property type="entry name" value="AAT_like"/>
    <property type="match status" value="1"/>
</dbReference>
<dbReference type="InterPro" id="IPR015421">
    <property type="entry name" value="PyrdxlP-dep_Trfase_major"/>
</dbReference>
<accession>A0A3A3GG84</accession>
<dbReference type="GO" id="GO:0030170">
    <property type="term" value="F:pyridoxal phosphate binding"/>
    <property type="evidence" value="ECO:0007669"/>
    <property type="project" value="InterPro"/>
</dbReference>
<keyword evidence="3" id="KW-0805">Transcription regulation</keyword>
<comment type="caution">
    <text evidence="7">The sequence shown here is derived from an EMBL/GenBank/DDBJ whole genome shotgun (WGS) entry which is preliminary data.</text>
</comment>
<keyword evidence="7" id="KW-0032">Aminotransferase</keyword>
<evidence type="ECO:0000256" key="4">
    <source>
        <dbReference type="ARBA" id="ARBA00023125"/>
    </source>
</evidence>
<dbReference type="PROSITE" id="PS50949">
    <property type="entry name" value="HTH_GNTR"/>
    <property type="match status" value="1"/>
</dbReference>
<keyword evidence="2" id="KW-0663">Pyridoxal phosphate</keyword>
<dbReference type="Pfam" id="PF00392">
    <property type="entry name" value="GntR"/>
    <property type="match status" value="1"/>
</dbReference>
<dbReference type="InterPro" id="IPR051446">
    <property type="entry name" value="HTH_trans_reg/aminotransferase"/>
</dbReference>